<organism evidence="2">
    <name type="scientific">Anguilla anguilla</name>
    <name type="common">European freshwater eel</name>
    <name type="synonym">Muraena anguilla</name>
    <dbReference type="NCBI Taxonomy" id="7936"/>
    <lineage>
        <taxon>Eukaryota</taxon>
        <taxon>Metazoa</taxon>
        <taxon>Chordata</taxon>
        <taxon>Craniata</taxon>
        <taxon>Vertebrata</taxon>
        <taxon>Euteleostomi</taxon>
        <taxon>Actinopterygii</taxon>
        <taxon>Neopterygii</taxon>
        <taxon>Teleostei</taxon>
        <taxon>Anguilliformes</taxon>
        <taxon>Anguillidae</taxon>
        <taxon>Anguilla</taxon>
    </lineage>
</organism>
<feature type="compositionally biased region" description="Basic residues" evidence="1">
    <location>
        <begin position="31"/>
        <end position="41"/>
    </location>
</feature>
<reference evidence="2" key="1">
    <citation type="submission" date="2014-11" db="EMBL/GenBank/DDBJ databases">
        <authorList>
            <person name="Amaro Gonzalez C."/>
        </authorList>
    </citation>
    <scope>NUCLEOTIDE SEQUENCE</scope>
</reference>
<evidence type="ECO:0000313" key="2">
    <source>
        <dbReference type="EMBL" id="JAI06178.1"/>
    </source>
</evidence>
<dbReference type="AlphaFoldDB" id="A0A0E9XTV2"/>
<dbReference type="EMBL" id="GBXM01002400">
    <property type="protein sequence ID" value="JAI06178.1"/>
    <property type="molecule type" value="Transcribed_RNA"/>
</dbReference>
<proteinExistence type="predicted"/>
<accession>A0A0E9XTV2</accession>
<reference evidence="2" key="2">
    <citation type="journal article" date="2015" name="Fish Shellfish Immunol.">
        <title>Early steps in the European eel (Anguilla anguilla)-Vibrio vulnificus interaction in the gills: Role of the RtxA13 toxin.</title>
        <authorList>
            <person name="Callol A."/>
            <person name="Pajuelo D."/>
            <person name="Ebbesson L."/>
            <person name="Teles M."/>
            <person name="MacKenzie S."/>
            <person name="Amaro C."/>
        </authorList>
    </citation>
    <scope>NUCLEOTIDE SEQUENCE</scope>
</reference>
<feature type="region of interest" description="Disordered" evidence="1">
    <location>
        <begin position="17"/>
        <end position="42"/>
    </location>
</feature>
<feature type="region of interest" description="Disordered" evidence="1">
    <location>
        <begin position="55"/>
        <end position="79"/>
    </location>
</feature>
<feature type="compositionally biased region" description="Basic and acidic residues" evidence="1">
    <location>
        <begin position="69"/>
        <end position="79"/>
    </location>
</feature>
<evidence type="ECO:0000256" key="1">
    <source>
        <dbReference type="SAM" id="MobiDB-lite"/>
    </source>
</evidence>
<name>A0A0E9XTV2_ANGAN</name>
<sequence length="79" mass="9075">MFFQIFGISRCEQKRRKEQGSSQMVWLGARRPPRGVARRSHQACPVRRAGLWTGRHWSGGMDAPAPSRPWERTASRVRG</sequence>
<protein>
    <submittedName>
        <fullName evidence="2">Uncharacterized protein</fullName>
    </submittedName>
</protein>